<protein>
    <submittedName>
        <fullName evidence="2">Uncharacterized protein</fullName>
    </submittedName>
</protein>
<evidence type="ECO:0000313" key="2">
    <source>
        <dbReference type="EMBL" id="EPR08301.1"/>
    </source>
</evidence>
<dbReference type="STRING" id="1330534.L323_18120"/>
<dbReference type="EMBL" id="ATAY01000093">
    <property type="protein sequence ID" value="EPR08301.1"/>
    <property type="molecule type" value="Genomic_DNA"/>
</dbReference>
<dbReference type="RefSeq" id="WP_020817001.1">
    <property type="nucleotide sequence ID" value="NZ_ATAY01000093.1"/>
</dbReference>
<name>U4QYI4_9FIRM</name>
<evidence type="ECO:0000256" key="1">
    <source>
        <dbReference type="SAM" id="Phobius"/>
    </source>
</evidence>
<dbReference type="PATRIC" id="fig|1330534.3.peg.3600"/>
<proteinExistence type="predicted"/>
<dbReference type="AlphaFoldDB" id="U4QYI4"/>
<accession>U4QYI4</accession>
<comment type="caution">
    <text evidence="2">The sequence shown here is derived from an EMBL/GenBank/DDBJ whole genome shotgun (WGS) entry which is preliminary data.</text>
</comment>
<feature type="transmembrane region" description="Helical" evidence="1">
    <location>
        <begin position="29"/>
        <end position="48"/>
    </location>
</feature>
<dbReference type="Proteomes" id="UP000016860">
    <property type="component" value="Unassembled WGS sequence"/>
</dbReference>
<gene>
    <name evidence="2" type="ORF">L323_18120</name>
</gene>
<reference evidence="2 3" key="1">
    <citation type="journal article" date="2013" name="Genome Announc.">
        <title>Draft Genome Sequence of the Cellulolytic Bacterium Clostridium papyrosolvens C7 (ATCC 700395).</title>
        <authorList>
            <person name="Zepeda V."/>
            <person name="Dassa B."/>
            <person name="Borovok I."/>
            <person name="Lamed R."/>
            <person name="Bayer E.A."/>
            <person name="Cate J.H."/>
        </authorList>
    </citation>
    <scope>NUCLEOTIDE SEQUENCE [LARGE SCALE GENOMIC DNA]</scope>
    <source>
        <strain evidence="2 3">C7</strain>
    </source>
</reference>
<sequence>MLKVIIGILILVLLNLKELITSPSKGKVMGVYFVIVGISLILGILLSIKKAPPSPYEIIMVIFNNMGLGDE</sequence>
<organism evidence="2 3">
    <name type="scientific">Ruminiclostridium papyrosolvens C7</name>
    <dbReference type="NCBI Taxonomy" id="1330534"/>
    <lineage>
        <taxon>Bacteria</taxon>
        <taxon>Bacillati</taxon>
        <taxon>Bacillota</taxon>
        <taxon>Clostridia</taxon>
        <taxon>Eubacteriales</taxon>
        <taxon>Oscillospiraceae</taxon>
        <taxon>Ruminiclostridium</taxon>
    </lineage>
</organism>
<keyword evidence="1" id="KW-0472">Membrane</keyword>
<evidence type="ECO:0000313" key="3">
    <source>
        <dbReference type="Proteomes" id="UP000016860"/>
    </source>
</evidence>
<keyword evidence="1" id="KW-1133">Transmembrane helix</keyword>
<keyword evidence="1" id="KW-0812">Transmembrane</keyword>